<dbReference type="AlphaFoldDB" id="A0A511T2T5"/>
<organism evidence="6 9">
    <name type="scientific">Myxococcus fulvus</name>
    <dbReference type="NCBI Taxonomy" id="33"/>
    <lineage>
        <taxon>Bacteria</taxon>
        <taxon>Pseudomonadati</taxon>
        <taxon>Myxococcota</taxon>
        <taxon>Myxococcia</taxon>
        <taxon>Myxococcales</taxon>
        <taxon>Cystobacterineae</taxon>
        <taxon>Myxococcaceae</taxon>
        <taxon>Myxococcus</taxon>
    </lineage>
</organism>
<dbReference type="OrthoDB" id="9800582at2"/>
<dbReference type="GO" id="GO:0046872">
    <property type="term" value="F:metal ion binding"/>
    <property type="evidence" value="ECO:0007669"/>
    <property type="project" value="UniProtKB-KW"/>
</dbReference>
<dbReference type="Proteomes" id="UP000321514">
    <property type="component" value="Unassembled WGS sequence"/>
</dbReference>
<dbReference type="GO" id="GO:0070403">
    <property type="term" value="F:NAD+ binding"/>
    <property type="evidence" value="ECO:0007669"/>
    <property type="project" value="InterPro"/>
</dbReference>
<evidence type="ECO:0000256" key="3">
    <source>
        <dbReference type="ARBA" id="ARBA00023027"/>
    </source>
</evidence>
<dbReference type="InterPro" id="IPR026591">
    <property type="entry name" value="Sirtuin_cat_small_dom_sf"/>
</dbReference>
<reference evidence="6 9" key="2">
    <citation type="submission" date="2019-07" db="EMBL/GenBank/DDBJ databases">
        <title>Whole genome shotgun sequence of Myxococcus fulvus NBRC 100333.</title>
        <authorList>
            <person name="Hosoyama A."/>
            <person name="Uohara A."/>
            <person name="Ohji S."/>
            <person name="Ichikawa N."/>
        </authorList>
    </citation>
    <scope>NUCLEOTIDE SEQUENCE [LARGE SCALE GENOMIC DNA]</scope>
    <source>
        <strain evidence="6 9">NBRC 100333</strain>
    </source>
</reference>
<keyword evidence="8" id="KW-1185">Reference proteome</keyword>
<dbReference type="InterPro" id="IPR050134">
    <property type="entry name" value="NAD-dep_sirtuin_deacylases"/>
</dbReference>
<sequence>MTSSGFEALLEAVRGPASVNVLVITGAGISLASGIPTFRGTDPGAVWSNEVMEKGTHAFFQRAPHESWKMYLQRFELARAAKPNAAHRALVAWEAWQEAQGRGFAVVTQNVDSLHEDAGSRQLVKVHGSLRLARCSAQGCELGAPRGTVPMASVDFSAFHASPSPETVPRCPRCDSRLRPHVLWFDENYTEHDTYEIERTLILARQSRVIVFVGTSFSVGVTELVYRRGRKLDARMFSIDPSNASLDRGIEPVTARAEEALPELVRVLQS</sequence>
<feature type="binding site" evidence="4">
    <location>
        <position position="171"/>
    </location>
    <ligand>
        <name>Zn(2+)</name>
        <dbReference type="ChEBI" id="CHEBI:29105"/>
    </ligand>
</feature>
<evidence type="ECO:0000259" key="5">
    <source>
        <dbReference type="PROSITE" id="PS50305"/>
    </source>
</evidence>
<keyword evidence="3" id="KW-0520">NAD</keyword>
<dbReference type="Proteomes" id="UP000183760">
    <property type="component" value="Unassembled WGS sequence"/>
</dbReference>
<evidence type="ECO:0000256" key="2">
    <source>
        <dbReference type="ARBA" id="ARBA00022679"/>
    </source>
</evidence>
<feature type="binding site" evidence="4">
    <location>
        <position position="140"/>
    </location>
    <ligand>
        <name>Zn(2+)</name>
        <dbReference type="ChEBI" id="CHEBI:29105"/>
    </ligand>
</feature>
<feature type="binding site" evidence="4">
    <location>
        <position position="135"/>
    </location>
    <ligand>
        <name>Zn(2+)</name>
        <dbReference type="ChEBI" id="CHEBI:29105"/>
    </ligand>
</feature>
<feature type="domain" description="Deacetylase sirtuin-type" evidence="5">
    <location>
        <begin position="1"/>
        <end position="270"/>
    </location>
</feature>
<dbReference type="PANTHER" id="PTHR11085:SF10">
    <property type="entry name" value="NAD-DEPENDENT PROTEIN DEACYLASE SIRTUIN-5, MITOCHONDRIAL-RELATED"/>
    <property type="match status" value="1"/>
</dbReference>
<dbReference type="PANTHER" id="PTHR11085">
    <property type="entry name" value="NAD-DEPENDENT PROTEIN DEACYLASE SIRTUIN-5, MITOCHONDRIAL-RELATED"/>
    <property type="match status" value="1"/>
</dbReference>
<keyword evidence="2" id="KW-0808">Transferase</keyword>
<dbReference type="EMBL" id="FOIB01000001">
    <property type="protein sequence ID" value="SES83764.1"/>
    <property type="molecule type" value="Genomic_DNA"/>
</dbReference>
<dbReference type="EC" id="2.3.1.286" evidence="1"/>
<proteinExistence type="predicted"/>
<dbReference type="GO" id="GO:0017136">
    <property type="term" value="F:histone deacetylase activity, NAD-dependent"/>
    <property type="evidence" value="ECO:0007669"/>
    <property type="project" value="TreeGrafter"/>
</dbReference>
<evidence type="ECO:0000313" key="7">
    <source>
        <dbReference type="EMBL" id="SES83764.1"/>
    </source>
</evidence>
<keyword evidence="4" id="KW-0479">Metal-binding</keyword>
<evidence type="ECO:0000256" key="1">
    <source>
        <dbReference type="ARBA" id="ARBA00012928"/>
    </source>
</evidence>
<keyword evidence="4" id="KW-0862">Zinc</keyword>
<dbReference type="STRING" id="1334629.MFUL124B02_02520"/>
<accession>A0A511T2T5</accession>
<dbReference type="PROSITE" id="PS50305">
    <property type="entry name" value="SIRTUIN"/>
    <property type="match status" value="1"/>
</dbReference>
<dbReference type="InterPro" id="IPR026590">
    <property type="entry name" value="Ssirtuin_cat_dom"/>
</dbReference>
<dbReference type="InterPro" id="IPR029035">
    <property type="entry name" value="DHS-like_NAD/FAD-binding_dom"/>
</dbReference>
<name>A0A511T2T5_MYXFU</name>
<feature type="binding site" evidence="4">
    <location>
        <position position="174"/>
    </location>
    <ligand>
        <name>Zn(2+)</name>
        <dbReference type="ChEBI" id="CHEBI:29105"/>
    </ligand>
</feature>
<evidence type="ECO:0000313" key="6">
    <source>
        <dbReference type="EMBL" id="GEN07658.1"/>
    </source>
</evidence>
<feature type="active site" description="Proton acceptor" evidence="4">
    <location>
        <position position="127"/>
    </location>
</feature>
<gene>
    <name evidence="6" type="primary">cobB_1</name>
    <name evidence="6" type="ORF">MFU01_26950</name>
    <name evidence="7" type="ORF">SAMN05443572_101327</name>
</gene>
<dbReference type="Gene3D" id="3.30.1600.10">
    <property type="entry name" value="SIR2/SIRT2 'Small Domain"/>
    <property type="match status" value="1"/>
</dbReference>
<protein>
    <recommendedName>
        <fullName evidence="1">protein acetyllysine N-acetyltransferase</fullName>
        <ecNumber evidence="1">2.3.1.286</ecNumber>
    </recommendedName>
</protein>
<dbReference type="InterPro" id="IPR003000">
    <property type="entry name" value="Sirtuin"/>
</dbReference>
<evidence type="ECO:0000313" key="8">
    <source>
        <dbReference type="Proteomes" id="UP000183760"/>
    </source>
</evidence>
<dbReference type="RefSeq" id="WP_074948551.1">
    <property type="nucleotide sequence ID" value="NZ_BJXR01000025.1"/>
</dbReference>
<evidence type="ECO:0000313" key="9">
    <source>
        <dbReference type="Proteomes" id="UP000321514"/>
    </source>
</evidence>
<dbReference type="Pfam" id="PF02146">
    <property type="entry name" value="SIR2"/>
    <property type="match status" value="1"/>
</dbReference>
<comment type="caution">
    <text evidence="6">The sequence shown here is derived from an EMBL/GenBank/DDBJ whole genome shotgun (WGS) entry which is preliminary data.</text>
</comment>
<dbReference type="SUPFAM" id="SSF52467">
    <property type="entry name" value="DHS-like NAD/FAD-binding domain"/>
    <property type="match status" value="1"/>
</dbReference>
<dbReference type="Gene3D" id="3.40.50.1220">
    <property type="entry name" value="TPP-binding domain"/>
    <property type="match status" value="1"/>
</dbReference>
<dbReference type="EMBL" id="BJXR01000025">
    <property type="protein sequence ID" value="GEN07658.1"/>
    <property type="molecule type" value="Genomic_DNA"/>
</dbReference>
<reference evidence="7 8" key="1">
    <citation type="submission" date="2016-10" db="EMBL/GenBank/DDBJ databases">
        <authorList>
            <person name="Varghese N."/>
            <person name="Submissions S."/>
        </authorList>
    </citation>
    <scope>NUCLEOTIDE SEQUENCE [LARGE SCALE GENOMIC DNA]</scope>
    <source>
        <strain evidence="7 8">DSM 16525</strain>
    </source>
</reference>
<evidence type="ECO:0000256" key="4">
    <source>
        <dbReference type="PROSITE-ProRule" id="PRU00236"/>
    </source>
</evidence>